<sequence length="176" mass="20966">MDMVIVIFVIMVIVVWYQNKVERELQNKELIFFDWNKWKRIKRKSWWLFLDFEYLKMEKELMSWSKCELITMKALCKKKISSRNIWSEVVPAIAIFTGILSASISVFGIVADLHVSLPQEDIENAGQMFYDDIVQYAIIAIIPFVLWFISVAEYFLSKRYKNILIMCESILEQKEE</sequence>
<protein>
    <submittedName>
        <fullName evidence="2">Uncharacterized protein</fullName>
    </submittedName>
</protein>
<accession>A0A6N2VE38</accession>
<organism evidence="2">
    <name type="scientific">Blautia hansenii</name>
    <name type="common">Ruminococcus hansenii</name>
    <dbReference type="NCBI Taxonomy" id="1322"/>
    <lineage>
        <taxon>Bacteria</taxon>
        <taxon>Bacillati</taxon>
        <taxon>Bacillota</taxon>
        <taxon>Clostridia</taxon>
        <taxon>Lachnospirales</taxon>
        <taxon>Lachnospiraceae</taxon>
        <taxon>Blautia</taxon>
    </lineage>
</organism>
<dbReference type="RefSeq" id="WP_156342715.1">
    <property type="nucleotide sequence ID" value="NZ_CP176622.1"/>
</dbReference>
<name>A0A6N2VE38_BLAHA</name>
<feature type="transmembrane region" description="Helical" evidence="1">
    <location>
        <begin position="133"/>
        <end position="156"/>
    </location>
</feature>
<dbReference type="AlphaFoldDB" id="A0A6N2VE38"/>
<feature type="transmembrane region" description="Helical" evidence="1">
    <location>
        <begin position="89"/>
        <end position="113"/>
    </location>
</feature>
<evidence type="ECO:0000256" key="1">
    <source>
        <dbReference type="SAM" id="Phobius"/>
    </source>
</evidence>
<reference evidence="2" key="1">
    <citation type="submission" date="2019-11" db="EMBL/GenBank/DDBJ databases">
        <authorList>
            <person name="Feng L."/>
        </authorList>
    </citation>
    <scope>NUCLEOTIDE SEQUENCE</scope>
    <source>
        <strain evidence="2">BhanseniiLFYP23</strain>
    </source>
</reference>
<keyword evidence="1" id="KW-1133">Transmembrane helix</keyword>
<dbReference type="EMBL" id="CACRSY010000016">
    <property type="protein sequence ID" value="VYT28634.1"/>
    <property type="molecule type" value="Genomic_DNA"/>
</dbReference>
<keyword evidence="1" id="KW-0812">Transmembrane</keyword>
<proteinExistence type="predicted"/>
<gene>
    <name evidence="2" type="ORF">BHLFYP23_01038</name>
</gene>
<evidence type="ECO:0000313" key="2">
    <source>
        <dbReference type="EMBL" id="VYT28634.1"/>
    </source>
</evidence>
<keyword evidence="1" id="KW-0472">Membrane</keyword>